<evidence type="ECO:0000256" key="2">
    <source>
        <dbReference type="ARBA" id="ARBA00022771"/>
    </source>
</evidence>
<dbReference type="GO" id="GO:0003677">
    <property type="term" value="F:DNA binding"/>
    <property type="evidence" value="ECO:0007669"/>
    <property type="project" value="InterPro"/>
</dbReference>
<evidence type="ECO:0000256" key="1">
    <source>
        <dbReference type="ARBA" id="ARBA00022723"/>
    </source>
</evidence>
<feature type="domain" description="BED-type" evidence="4">
    <location>
        <begin position="8"/>
        <end position="43"/>
    </location>
</feature>
<keyword evidence="3" id="KW-0862">Zinc</keyword>
<evidence type="ECO:0000259" key="4">
    <source>
        <dbReference type="Pfam" id="PF02892"/>
    </source>
</evidence>
<dbReference type="PANTHER" id="PTHR46951">
    <property type="entry name" value="BED-TYPE DOMAIN-CONTAINING PROTEIN"/>
    <property type="match status" value="1"/>
</dbReference>
<evidence type="ECO:0000313" key="6">
    <source>
        <dbReference type="Proteomes" id="UP001324115"/>
    </source>
</evidence>
<proteinExistence type="predicted"/>
<organism evidence="5 6">
    <name type="scientific">Quercus rubra</name>
    <name type="common">Northern red oak</name>
    <name type="synonym">Quercus borealis</name>
    <dbReference type="NCBI Taxonomy" id="3512"/>
    <lineage>
        <taxon>Eukaryota</taxon>
        <taxon>Viridiplantae</taxon>
        <taxon>Streptophyta</taxon>
        <taxon>Embryophyta</taxon>
        <taxon>Tracheophyta</taxon>
        <taxon>Spermatophyta</taxon>
        <taxon>Magnoliopsida</taxon>
        <taxon>eudicotyledons</taxon>
        <taxon>Gunneridae</taxon>
        <taxon>Pentapetalae</taxon>
        <taxon>rosids</taxon>
        <taxon>fabids</taxon>
        <taxon>Fagales</taxon>
        <taxon>Fagaceae</taxon>
        <taxon>Quercus</taxon>
    </lineage>
</organism>
<dbReference type="PANTHER" id="PTHR46951:SF2">
    <property type="entry name" value="BED-TYPE DOMAIN-CONTAINING PROTEIN"/>
    <property type="match status" value="1"/>
</dbReference>
<evidence type="ECO:0000256" key="3">
    <source>
        <dbReference type="ARBA" id="ARBA00022833"/>
    </source>
</evidence>
<accession>A0AAN7ICZ3</accession>
<sequence length="150" mass="16595">MGRPEDIEAWNMVDRLNPRTWKCRYCQKSYTGSVTRVKHHLACSPGGGIDSCSKVPGDVRERGRHLLGAKAKAGTARQNESPIQMNGIRQMQTHHVIPTVAVSNDGVHTHQYREYTESYGTSEVQPVAVSASLREPNHQNETCAAATDPQ</sequence>
<comment type="caution">
    <text evidence="5">The sequence shown here is derived from an EMBL/GenBank/DDBJ whole genome shotgun (WGS) entry which is preliminary data.</text>
</comment>
<dbReference type="GO" id="GO:0008270">
    <property type="term" value="F:zinc ion binding"/>
    <property type="evidence" value="ECO:0007669"/>
    <property type="project" value="UniProtKB-KW"/>
</dbReference>
<protein>
    <recommendedName>
        <fullName evidence="4">BED-type domain-containing protein</fullName>
    </recommendedName>
</protein>
<reference evidence="5 6" key="1">
    <citation type="journal article" date="2023" name="G3 (Bethesda)">
        <title>A haplotype-resolved chromosome-scale genome for Quercus rubra L. provides insights into the genetics of adaptive traits for red oak species.</title>
        <authorList>
            <person name="Kapoor B."/>
            <person name="Jenkins J."/>
            <person name="Schmutz J."/>
            <person name="Zhebentyayeva T."/>
            <person name="Kuelheim C."/>
            <person name="Coggeshall M."/>
            <person name="Heim C."/>
            <person name="Lasky J.R."/>
            <person name="Leites L."/>
            <person name="Islam-Faridi N."/>
            <person name="Romero-Severson J."/>
            <person name="DeLeo V.L."/>
            <person name="Lucas S.M."/>
            <person name="Lazic D."/>
            <person name="Gailing O."/>
            <person name="Carlson J."/>
            <person name="Staton M."/>
        </authorList>
    </citation>
    <scope>NUCLEOTIDE SEQUENCE [LARGE SCALE GENOMIC DNA]</scope>
    <source>
        <strain evidence="5">Pseudo-F2</strain>
    </source>
</reference>
<keyword evidence="1" id="KW-0479">Metal-binding</keyword>
<evidence type="ECO:0000313" key="5">
    <source>
        <dbReference type="EMBL" id="KAK4566257.1"/>
    </source>
</evidence>
<keyword evidence="2" id="KW-0863">Zinc-finger</keyword>
<keyword evidence="6" id="KW-1185">Reference proteome</keyword>
<gene>
    <name evidence="5" type="ORF">RGQ29_002482</name>
</gene>
<dbReference type="Pfam" id="PF02892">
    <property type="entry name" value="zf-BED"/>
    <property type="match status" value="1"/>
</dbReference>
<dbReference type="InterPro" id="IPR003656">
    <property type="entry name" value="Znf_BED"/>
</dbReference>
<dbReference type="AlphaFoldDB" id="A0AAN7ICZ3"/>
<dbReference type="EMBL" id="JAXUIC010000010">
    <property type="protein sequence ID" value="KAK4566257.1"/>
    <property type="molecule type" value="Genomic_DNA"/>
</dbReference>
<dbReference type="Proteomes" id="UP001324115">
    <property type="component" value="Unassembled WGS sequence"/>
</dbReference>
<name>A0AAN7ICZ3_QUERU</name>